<protein>
    <submittedName>
        <fullName evidence="1">Uncharacterized protein</fullName>
    </submittedName>
</protein>
<evidence type="ECO:0000313" key="1">
    <source>
        <dbReference type="EMBL" id="KAK8915874.1"/>
    </source>
</evidence>
<sequence length="118" mass="13196">MNFVGYYALCIFIVSDVGTWKTSLILATVIENFSENMSRVLPHILLDEDYCPDPVPFGIIDTSSRKAISIQLCIRNYTFEHDLKVKVSIILVGCKLDLIGESNSTIMKNSLGSCNNFL</sequence>
<name>A0ABR2LBD6_9ASPA</name>
<accession>A0ABR2LBD6</accession>
<evidence type="ECO:0000313" key="2">
    <source>
        <dbReference type="Proteomes" id="UP001412067"/>
    </source>
</evidence>
<dbReference type="EMBL" id="JBBWWR010000245">
    <property type="protein sequence ID" value="KAK8915874.1"/>
    <property type="molecule type" value="Genomic_DNA"/>
</dbReference>
<dbReference type="Proteomes" id="UP001412067">
    <property type="component" value="Unassembled WGS sequence"/>
</dbReference>
<gene>
    <name evidence="1" type="ORF">KSP40_PGU011513</name>
</gene>
<keyword evidence="2" id="KW-1185">Reference proteome</keyword>
<organism evidence="1 2">
    <name type="scientific">Platanthera guangdongensis</name>
    <dbReference type="NCBI Taxonomy" id="2320717"/>
    <lineage>
        <taxon>Eukaryota</taxon>
        <taxon>Viridiplantae</taxon>
        <taxon>Streptophyta</taxon>
        <taxon>Embryophyta</taxon>
        <taxon>Tracheophyta</taxon>
        <taxon>Spermatophyta</taxon>
        <taxon>Magnoliopsida</taxon>
        <taxon>Liliopsida</taxon>
        <taxon>Asparagales</taxon>
        <taxon>Orchidaceae</taxon>
        <taxon>Orchidoideae</taxon>
        <taxon>Orchideae</taxon>
        <taxon>Orchidinae</taxon>
        <taxon>Platanthera</taxon>
    </lineage>
</organism>
<reference evidence="1 2" key="1">
    <citation type="journal article" date="2022" name="Nat. Plants">
        <title>Genomes of leafy and leafless Platanthera orchids illuminate the evolution of mycoheterotrophy.</title>
        <authorList>
            <person name="Li M.H."/>
            <person name="Liu K.W."/>
            <person name="Li Z."/>
            <person name="Lu H.C."/>
            <person name="Ye Q.L."/>
            <person name="Zhang D."/>
            <person name="Wang J.Y."/>
            <person name="Li Y.F."/>
            <person name="Zhong Z.M."/>
            <person name="Liu X."/>
            <person name="Yu X."/>
            <person name="Liu D.K."/>
            <person name="Tu X.D."/>
            <person name="Liu B."/>
            <person name="Hao Y."/>
            <person name="Liao X.Y."/>
            <person name="Jiang Y.T."/>
            <person name="Sun W.H."/>
            <person name="Chen J."/>
            <person name="Chen Y.Q."/>
            <person name="Ai Y."/>
            <person name="Zhai J.W."/>
            <person name="Wu S.S."/>
            <person name="Zhou Z."/>
            <person name="Hsiao Y.Y."/>
            <person name="Wu W.L."/>
            <person name="Chen Y.Y."/>
            <person name="Lin Y.F."/>
            <person name="Hsu J.L."/>
            <person name="Li C.Y."/>
            <person name="Wang Z.W."/>
            <person name="Zhao X."/>
            <person name="Zhong W.Y."/>
            <person name="Ma X.K."/>
            <person name="Ma L."/>
            <person name="Huang J."/>
            <person name="Chen G.Z."/>
            <person name="Huang M.Z."/>
            <person name="Huang L."/>
            <person name="Peng D.H."/>
            <person name="Luo Y.B."/>
            <person name="Zou S.Q."/>
            <person name="Chen S.P."/>
            <person name="Lan S."/>
            <person name="Tsai W.C."/>
            <person name="Van de Peer Y."/>
            <person name="Liu Z.J."/>
        </authorList>
    </citation>
    <scope>NUCLEOTIDE SEQUENCE [LARGE SCALE GENOMIC DNA]</scope>
    <source>
        <strain evidence="1">Lor288</strain>
    </source>
</reference>
<proteinExistence type="predicted"/>
<comment type="caution">
    <text evidence="1">The sequence shown here is derived from an EMBL/GenBank/DDBJ whole genome shotgun (WGS) entry which is preliminary data.</text>
</comment>